<feature type="chain" id="PRO_5013168602" evidence="2">
    <location>
        <begin position="26"/>
        <end position="94"/>
    </location>
</feature>
<proteinExistence type="predicted"/>
<keyword evidence="4" id="KW-1185">Reference proteome</keyword>
<gene>
    <name evidence="3" type="ORF">HannXRQ_Chr15g0483321</name>
</gene>
<reference evidence="4" key="1">
    <citation type="journal article" date="2017" name="Nature">
        <title>The sunflower genome provides insights into oil metabolism, flowering and Asterid evolution.</title>
        <authorList>
            <person name="Badouin H."/>
            <person name="Gouzy J."/>
            <person name="Grassa C.J."/>
            <person name="Murat F."/>
            <person name="Staton S.E."/>
            <person name="Cottret L."/>
            <person name="Lelandais-Briere C."/>
            <person name="Owens G.L."/>
            <person name="Carrere S."/>
            <person name="Mayjonade B."/>
            <person name="Legrand L."/>
            <person name="Gill N."/>
            <person name="Kane N.C."/>
            <person name="Bowers J.E."/>
            <person name="Hubner S."/>
            <person name="Bellec A."/>
            <person name="Berard A."/>
            <person name="Berges H."/>
            <person name="Blanchet N."/>
            <person name="Boniface M.C."/>
            <person name="Brunel D."/>
            <person name="Catrice O."/>
            <person name="Chaidir N."/>
            <person name="Claudel C."/>
            <person name="Donnadieu C."/>
            <person name="Faraut T."/>
            <person name="Fievet G."/>
            <person name="Helmstetter N."/>
            <person name="King M."/>
            <person name="Knapp S.J."/>
            <person name="Lai Z."/>
            <person name="Le Paslier M.C."/>
            <person name="Lippi Y."/>
            <person name="Lorenzon L."/>
            <person name="Mandel J.R."/>
            <person name="Marage G."/>
            <person name="Marchand G."/>
            <person name="Marquand E."/>
            <person name="Bret-Mestries E."/>
            <person name="Morien E."/>
            <person name="Nambeesan S."/>
            <person name="Nguyen T."/>
            <person name="Pegot-Espagnet P."/>
            <person name="Pouilly N."/>
            <person name="Raftis F."/>
            <person name="Sallet E."/>
            <person name="Schiex T."/>
            <person name="Thomas J."/>
            <person name="Vandecasteele C."/>
            <person name="Vares D."/>
            <person name="Vear F."/>
            <person name="Vautrin S."/>
            <person name="Crespi M."/>
            <person name="Mangin B."/>
            <person name="Burke J.M."/>
            <person name="Salse J."/>
            <person name="Munos S."/>
            <person name="Vincourt P."/>
            <person name="Rieseberg L.H."/>
            <person name="Langlade N.B."/>
        </authorList>
    </citation>
    <scope>NUCLEOTIDE SEQUENCE [LARGE SCALE GENOMIC DNA]</scope>
    <source>
        <strain evidence="4">cv. SF193</strain>
    </source>
</reference>
<protein>
    <submittedName>
        <fullName evidence="3">Uncharacterized protein</fullName>
    </submittedName>
</protein>
<feature type="signal peptide" evidence="2">
    <location>
        <begin position="1"/>
        <end position="25"/>
    </location>
</feature>
<evidence type="ECO:0000256" key="2">
    <source>
        <dbReference type="SAM" id="SignalP"/>
    </source>
</evidence>
<sequence length="94" mass="10469">MSALRNLMSHVQGLVLIRLLPLSFLLSNQNTQTSSPLTHPPLLLPLIHLLHSSLYSHSPEQSRSRQPVAATPSPLSSHHYKLMAGDVDRNKMKD</sequence>
<organism evidence="3 4">
    <name type="scientific">Helianthus annuus</name>
    <name type="common">Common sunflower</name>
    <dbReference type="NCBI Taxonomy" id="4232"/>
    <lineage>
        <taxon>Eukaryota</taxon>
        <taxon>Viridiplantae</taxon>
        <taxon>Streptophyta</taxon>
        <taxon>Embryophyta</taxon>
        <taxon>Tracheophyta</taxon>
        <taxon>Spermatophyta</taxon>
        <taxon>Magnoliopsida</taxon>
        <taxon>eudicotyledons</taxon>
        <taxon>Gunneridae</taxon>
        <taxon>Pentapetalae</taxon>
        <taxon>asterids</taxon>
        <taxon>campanulids</taxon>
        <taxon>Asterales</taxon>
        <taxon>Asteraceae</taxon>
        <taxon>Asteroideae</taxon>
        <taxon>Heliantheae alliance</taxon>
        <taxon>Heliantheae</taxon>
        <taxon>Helianthus</taxon>
    </lineage>
</organism>
<feature type="region of interest" description="Disordered" evidence="1">
    <location>
        <begin position="57"/>
        <end position="94"/>
    </location>
</feature>
<name>A0A251S9B6_HELAN</name>
<dbReference type="InParanoid" id="A0A251S9B6"/>
<keyword evidence="2" id="KW-0732">Signal</keyword>
<dbReference type="AlphaFoldDB" id="A0A251S9B6"/>
<dbReference type="EMBL" id="CM007904">
    <property type="protein sequence ID" value="OTF95457.1"/>
    <property type="molecule type" value="Genomic_DNA"/>
</dbReference>
<dbReference type="Proteomes" id="UP000215914">
    <property type="component" value="Chromosome 15"/>
</dbReference>
<evidence type="ECO:0000256" key="1">
    <source>
        <dbReference type="SAM" id="MobiDB-lite"/>
    </source>
</evidence>
<evidence type="ECO:0000313" key="3">
    <source>
        <dbReference type="EMBL" id="OTF95457.1"/>
    </source>
</evidence>
<evidence type="ECO:0000313" key="4">
    <source>
        <dbReference type="Proteomes" id="UP000215914"/>
    </source>
</evidence>
<accession>A0A251S9B6</accession>